<dbReference type="AlphaFoldDB" id="A0A7I7SP67"/>
<dbReference type="Pfam" id="PF09365">
    <property type="entry name" value="DUF2461"/>
    <property type="match status" value="1"/>
</dbReference>
<organism evidence="1 2">
    <name type="scientific">Mycolicibacterium sarraceniae</name>
    <dbReference type="NCBI Taxonomy" id="1534348"/>
    <lineage>
        <taxon>Bacteria</taxon>
        <taxon>Bacillati</taxon>
        <taxon>Actinomycetota</taxon>
        <taxon>Actinomycetes</taxon>
        <taxon>Mycobacteriales</taxon>
        <taxon>Mycobacteriaceae</taxon>
        <taxon>Mycolicibacterium</taxon>
    </lineage>
</organism>
<sequence length="82" mass="9298">MGFRGWPIEAVEFHEGLAADNSTAYWSEHSGVYDRQVKGPMEELLAELADEFGTDRLFGPHRDAAALTRHTGIRQWLSRHVC</sequence>
<reference evidence="1 2" key="1">
    <citation type="journal article" date="2019" name="Emerg. Microbes Infect.">
        <title>Comprehensive subspecies identification of 175 nontuberculous mycobacteria species based on 7547 genomic profiles.</title>
        <authorList>
            <person name="Matsumoto Y."/>
            <person name="Kinjo T."/>
            <person name="Motooka D."/>
            <person name="Nabeya D."/>
            <person name="Jung N."/>
            <person name="Uechi K."/>
            <person name="Horii T."/>
            <person name="Iida T."/>
            <person name="Fujita J."/>
            <person name="Nakamura S."/>
        </authorList>
    </citation>
    <scope>NUCLEOTIDE SEQUENCE [LARGE SCALE GENOMIC DNA]</scope>
    <source>
        <strain evidence="1 2">JCM 30395</strain>
    </source>
</reference>
<accession>A0A7I7SP67</accession>
<proteinExistence type="predicted"/>
<gene>
    <name evidence="1" type="ORF">MSAR_09610</name>
</gene>
<dbReference type="Proteomes" id="UP000466445">
    <property type="component" value="Chromosome"/>
</dbReference>
<dbReference type="InterPro" id="IPR012808">
    <property type="entry name" value="CHP02453"/>
</dbReference>
<dbReference type="RefSeq" id="WP_235677932.1">
    <property type="nucleotide sequence ID" value="NZ_AP022595.1"/>
</dbReference>
<evidence type="ECO:0000313" key="1">
    <source>
        <dbReference type="EMBL" id="BBY57825.1"/>
    </source>
</evidence>
<evidence type="ECO:0000313" key="2">
    <source>
        <dbReference type="Proteomes" id="UP000466445"/>
    </source>
</evidence>
<protein>
    <submittedName>
        <fullName evidence="1">Uncharacterized protein</fullName>
    </submittedName>
</protein>
<name>A0A7I7SP67_9MYCO</name>
<dbReference type="KEGG" id="msar:MSAR_09610"/>
<keyword evidence="2" id="KW-1185">Reference proteome</keyword>
<dbReference type="EMBL" id="AP022595">
    <property type="protein sequence ID" value="BBY57825.1"/>
    <property type="molecule type" value="Genomic_DNA"/>
</dbReference>